<keyword evidence="13 16" id="KW-0173">Coenzyme A biosynthesis</keyword>
<dbReference type="NCBIfam" id="NF009871">
    <property type="entry name" value="PRK13331.1"/>
    <property type="match status" value="1"/>
</dbReference>
<dbReference type="NCBIfam" id="TIGR00671">
    <property type="entry name" value="baf"/>
    <property type="match status" value="1"/>
</dbReference>
<dbReference type="InterPro" id="IPR004619">
    <property type="entry name" value="Type_III_PanK"/>
</dbReference>
<keyword evidence="18" id="KW-1185">Reference proteome</keyword>
<dbReference type="InterPro" id="IPR043129">
    <property type="entry name" value="ATPase_NBD"/>
</dbReference>
<dbReference type="SUPFAM" id="SSF53067">
    <property type="entry name" value="Actin-like ATPase domain"/>
    <property type="match status" value="2"/>
</dbReference>
<dbReference type="PANTHER" id="PTHR34265">
    <property type="entry name" value="TYPE III PANTOTHENATE KINASE"/>
    <property type="match status" value="1"/>
</dbReference>
<evidence type="ECO:0000313" key="17">
    <source>
        <dbReference type="EMBL" id="ASC73651.1"/>
    </source>
</evidence>
<feature type="binding site" evidence="16">
    <location>
        <begin position="121"/>
        <end position="124"/>
    </location>
    <ligand>
        <name>substrate</name>
    </ligand>
</feature>
<evidence type="ECO:0000256" key="3">
    <source>
        <dbReference type="ARBA" id="ARBA00004496"/>
    </source>
</evidence>
<keyword evidence="9 16" id="KW-0547">Nucleotide-binding</keyword>
<evidence type="ECO:0000256" key="9">
    <source>
        <dbReference type="ARBA" id="ARBA00022741"/>
    </source>
</evidence>
<evidence type="ECO:0000256" key="12">
    <source>
        <dbReference type="ARBA" id="ARBA00022958"/>
    </source>
</evidence>
<evidence type="ECO:0000256" key="13">
    <source>
        <dbReference type="ARBA" id="ARBA00022993"/>
    </source>
</evidence>
<evidence type="ECO:0000256" key="10">
    <source>
        <dbReference type="ARBA" id="ARBA00022777"/>
    </source>
</evidence>
<dbReference type="GO" id="GO:0046872">
    <property type="term" value="F:metal ion binding"/>
    <property type="evidence" value="ECO:0007669"/>
    <property type="project" value="UniProtKB-KW"/>
</dbReference>
<accession>A0A1Z3HTJ2</accession>
<evidence type="ECO:0000313" key="18">
    <source>
        <dbReference type="Proteomes" id="UP000191901"/>
    </source>
</evidence>
<evidence type="ECO:0000256" key="6">
    <source>
        <dbReference type="ARBA" id="ARBA00012102"/>
    </source>
</evidence>
<name>A0A1Z3HTJ2_9CYAN</name>
<feature type="binding site" evidence="16">
    <location>
        <position position="198"/>
    </location>
    <ligand>
        <name>substrate</name>
    </ligand>
</feature>
<feature type="binding site" evidence="16">
    <location>
        <begin position="11"/>
        <end position="18"/>
    </location>
    <ligand>
        <name>ATP</name>
        <dbReference type="ChEBI" id="CHEBI:30616"/>
    </ligand>
</feature>
<evidence type="ECO:0000256" key="4">
    <source>
        <dbReference type="ARBA" id="ARBA00005225"/>
    </source>
</evidence>
<keyword evidence="8 16" id="KW-0808">Transferase</keyword>
<keyword evidence="11 16" id="KW-0067">ATP-binding</keyword>
<feature type="active site" description="Proton acceptor" evidence="16">
    <location>
        <position position="123"/>
    </location>
</feature>
<dbReference type="PANTHER" id="PTHR34265:SF1">
    <property type="entry name" value="TYPE III PANTOTHENATE KINASE"/>
    <property type="match status" value="1"/>
</dbReference>
<dbReference type="Pfam" id="PF03309">
    <property type="entry name" value="Pan_kinase"/>
    <property type="match status" value="1"/>
</dbReference>
<dbReference type="GO" id="GO:0005524">
    <property type="term" value="F:ATP binding"/>
    <property type="evidence" value="ECO:0007669"/>
    <property type="project" value="UniProtKB-UniRule"/>
</dbReference>
<feature type="binding site" evidence="16">
    <location>
        <position position="143"/>
    </location>
    <ligand>
        <name>K(+)</name>
        <dbReference type="ChEBI" id="CHEBI:29103"/>
    </ligand>
</feature>
<proteinExistence type="inferred from homology"/>
<evidence type="ECO:0000256" key="8">
    <source>
        <dbReference type="ARBA" id="ARBA00022679"/>
    </source>
</evidence>
<comment type="subunit">
    <text evidence="5 16">Homodimer.</text>
</comment>
<evidence type="ECO:0000256" key="1">
    <source>
        <dbReference type="ARBA" id="ARBA00001206"/>
    </source>
</evidence>
<evidence type="ECO:0000256" key="2">
    <source>
        <dbReference type="ARBA" id="ARBA00001958"/>
    </source>
</evidence>
<dbReference type="OrthoDB" id="482945at2"/>
<feature type="binding site" evidence="16">
    <location>
        <position position="117"/>
    </location>
    <ligand>
        <name>substrate</name>
    </ligand>
</feature>
<sequence length="277" mass="29925">MEMSGVWLALVIGNTRLHWAAFHDEHWLGTWHTPHLQPAQVTQLLAQGLSPRSWSSLTTDPLPRPWPQQSSTSLWMAAVVEAQAHPWRAYGELHELSSQLVPSAPPSTQPVPLPGAYATLGVDRGLALVGAGQVYGWPVLVIDAGTALTFTAGADGRFVGGAILPGLTLQMQALASGTAALPGLSLPPRLPPRWAHSTADAIHSGILYGQLASLQAFIADWQHCYPGSHLILTGGDGKHLRQYLQQLQSPLASQLQWDAQVIFWGIRACRQQAVTDY</sequence>
<dbReference type="CDD" id="cd24015">
    <property type="entry name" value="ASKHA_NBD_PanK-III"/>
    <property type="match status" value="1"/>
</dbReference>
<gene>
    <name evidence="16 17" type="primary">coaX</name>
    <name evidence="17" type="ORF">XM38_046230</name>
</gene>
<evidence type="ECO:0000256" key="15">
    <source>
        <dbReference type="ARBA" id="ARBA00040883"/>
    </source>
</evidence>
<dbReference type="STRING" id="1641165.XM38_17490"/>
<dbReference type="GO" id="GO:0015937">
    <property type="term" value="P:coenzyme A biosynthetic process"/>
    <property type="evidence" value="ECO:0007669"/>
    <property type="project" value="UniProtKB-UniRule"/>
</dbReference>
<evidence type="ECO:0000256" key="16">
    <source>
        <dbReference type="HAMAP-Rule" id="MF_01274"/>
    </source>
</evidence>
<keyword evidence="7 16" id="KW-0963">Cytoplasm</keyword>
<protein>
    <recommendedName>
        <fullName evidence="15 16">Type III pantothenate kinase</fullName>
        <ecNumber evidence="6 16">2.7.1.33</ecNumber>
    </recommendedName>
    <alternativeName>
        <fullName evidence="16">PanK-III</fullName>
    </alternativeName>
    <alternativeName>
        <fullName evidence="16">Pantothenic acid kinase</fullName>
    </alternativeName>
</protein>
<evidence type="ECO:0000256" key="5">
    <source>
        <dbReference type="ARBA" id="ARBA00011738"/>
    </source>
</evidence>
<comment type="catalytic activity">
    <reaction evidence="1 16">
        <text>(R)-pantothenate + ATP = (R)-4'-phosphopantothenate + ADP + H(+)</text>
        <dbReference type="Rhea" id="RHEA:16373"/>
        <dbReference type="ChEBI" id="CHEBI:10986"/>
        <dbReference type="ChEBI" id="CHEBI:15378"/>
        <dbReference type="ChEBI" id="CHEBI:29032"/>
        <dbReference type="ChEBI" id="CHEBI:30616"/>
        <dbReference type="ChEBI" id="CHEBI:456216"/>
        <dbReference type="EC" id="2.7.1.33"/>
    </reaction>
</comment>
<comment type="cofactor">
    <cofactor evidence="16">
        <name>NH4(+)</name>
        <dbReference type="ChEBI" id="CHEBI:28938"/>
    </cofactor>
    <cofactor evidence="16">
        <name>K(+)</name>
        <dbReference type="ChEBI" id="CHEBI:29103"/>
    </cofactor>
    <text evidence="16">A monovalent cation. Ammonium or potassium.</text>
</comment>
<dbReference type="Proteomes" id="UP000191901">
    <property type="component" value="Chromosome"/>
</dbReference>
<reference evidence="17 18" key="1">
    <citation type="journal article" date="2016" name="Biochim. Biophys. Acta">
        <title>Characterization of red-shifted phycobilisomes isolated from the chlorophyll f-containing cyanobacterium Halomicronema hongdechloris.</title>
        <authorList>
            <person name="Li Y."/>
            <person name="Lin Y."/>
            <person name="Garvey C.J."/>
            <person name="Birch D."/>
            <person name="Corkery R.W."/>
            <person name="Loughlin P.C."/>
            <person name="Scheer H."/>
            <person name="Willows R.D."/>
            <person name="Chen M."/>
        </authorList>
    </citation>
    <scope>NUCLEOTIDE SEQUENCE [LARGE SCALE GENOMIC DNA]</scope>
    <source>
        <strain evidence="17 18">C2206</strain>
    </source>
</reference>
<comment type="subcellular location">
    <subcellularLocation>
        <location evidence="3 16">Cytoplasm</location>
    </subcellularLocation>
</comment>
<dbReference type="HAMAP" id="MF_01274">
    <property type="entry name" value="Pantothen_kinase_3"/>
    <property type="match status" value="1"/>
</dbReference>
<comment type="similarity">
    <text evidence="14 16">Belongs to the type III pantothenate kinase family.</text>
</comment>
<dbReference type="KEGG" id="hhg:XM38_046230"/>
<comment type="function">
    <text evidence="16">Catalyzes the phosphorylation of pantothenate (Pan), the first step in CoA biosynthesis.</text>
</comment>
<evidence type="ECO:0000256" key="14">
    <source>
        <dbReference type="ARBA" id="ARBA00038036"/>
    </source>
</evidence>
<evidence type="ECO:0000256" key="7">
    <source>
        <dbReference type="ARBA" id="ARBA00022490"/>
    </source>
</evidence>
<keyword evidence="16" id="KW-0479">Metal-binding</keyword>
<dbReference type="EMBL" id="CP021983">
    <property type="protein sequence ID" value="ASC73651.1"/>
    <property type="molecule type" value="Genomic_DNA"/>
</dbReference>
<dbReference type="GO" id="GO:0005737">
    <property type="term" value="C:cytoplasm"/>
    <property type="evidence" value="ECO:0007669"/>
    <property type="project" value="UniProtKB-SubCell"/>
</dbReference>
<organism evidence="17 18">
    <name type="scientific">Halomicronema hongdechloris C2206</name>
    <dbReference type="NCBI Taxonomy" id="1641165"/>
    <lineage>
        <taxon>Bacteria</taxon>
        <taxon>Bacillati</taxon>
        <taxon>Cyanobacteriota</taxon>
        <taxon>Cyanophyceae</taxon>
        <taxon>Nodosilineales</taxon>
        <taxon>Nodosilineaceae</taxon>
        <taxon>Halomicronema</taxon>
    </lineage>
</organism>
<comment type="cofactor">
    <cofactor evidence="2">
        <name>K(+)</name>
        <dbReference type="ChEBI" id="CHEBI:29103"/>
    </cofactor>
</comment>
<dbReference type="EC" id="2.7.1.33" evidence="6 16"/>
<dbReference type="GO" id="GO:0004594">
    <property type="term" value="F:pantothenate kinase activity"/>
    <property type="evidence" value="ECO:0007669"/>
    <property type="project" value="UniProtKB-UniRule"/>
</dbReference>
<dbReference type="UniPathway" id="UPA00241">
    <property type="reaction ID" value="UER00352"/>
</dbReference>
<keyword evidence="12 16" id="KW-0630">Potassium</keyword>
<keyword evidence="10 16" id="KW-0418">Kinase</keyword>
<comment type="pathway">
    <text evidence="4 16">Cofactor biosynthesis; coenzyme A biosynthesis; CoA from (R)-pantothenate: step 1/5.</text>
</comment>
<evidence type="ECO:0000256" key="11">
    <source>
        <dbReference type="ARBA" id="ARBA00022840"/>
    </source>
</evidence>
<dbReference type="Gene3D" id="3.30.420.40">
    <property type="match status" value="1"/>
</dbReference>
<dbReference type="AlphaFoldDB" id="A0A1Z3HTJ2"/>
<feature type="binding site" evidence="16">
    <location>
        <position position="146"/>
    </location>
    <ligand>
        <name>ATP</name>
        <dbReference type="ChEBI" id="CHEBI:30616"/>
    </ligand>
</feature>